<name>A0A1F6CHD6_9BACT</name>
<accession>A0A1F6CHD6</accession>
<evidence type="ECO:0008006" key="4">
    <source>
        <dbReference type="Google" id="ProtNLM"/>
    </source>
</evidence>
<organism evidence="2 3">
    <name type="scientific">Candidatus Kaiserbacteria bacterium RIFCSPHIGHO2_01_FULL_53_31</name>
    <dbReference type="NCBI Taxonomy" id="1798481"/>
    <lineage>
        <taxon>Bacteria</taxon>
        <taxon>Candidatus Kaiseribacteriota</taxon>
    </lineage>
</organism>
<reference evidence="2 3" key="1">
    <citation type="journal article" date="2016" name="Nat. Commun.">
        <title>Thousands of microbial genomes shed light on interconnected biogeochemical processes in an aquifer system.</title>
        <authorList>
            <person name="Anantharaman K."/>
            <person name="Brown C.T."/>
            <person name="Hug L.A."/>
            <person name="Sharon I."/>
            <person name="Castelle C.J."/>
            <person name="Probst A.J."/>
            <person name="Thomas B.C."/>
            <person name="Singh A."/>
            <person name="Wilkins M.J."/>
            <person name="Karaoz U."/>
            <person name="Brodie E.L."/>
            <person name="Williams K.H."/>
            <person name="Hubbard S.S."/>
            <person name="Banfield J.F."/>
        </authorList>
    </citation>
    <scope>NUCLEOTIDE SEQUENCE [LARGE SCALE GENOMIC DNA]</scope>
</reference>
<dbReference type="Proteomes" id="UP000178815">
    <property type="component" value="Unassembled WGS sequence"/>
</dbReference>
<evidence type="ECO:0000256" key="1">
    <source>
        <dbReference type="SAM" id="Phobius"/>
    </source>
</evidence>
<feature type="transmembrane region" description="Helical" evidence="1">
    <location>
        <begin position="12"/>
        <end position="36"/>
    </location>
</feature>
<dbReference type="InterPro" id="IPR012902">
    <property type="entry name" value="N_methyl_site"/>
</dbReference>
<dbReference type="NCBIfam" id="TIGR02532">
    <property type="entry name" value="IV_pilin_GFxxxE"/>
    <property type="match status" value="1"/>
</dbReference>
<gene>
    <name evidence="2" type="ORF">A2678_03110</name>
</gene>
<keyword evidence="1" id="KW-0812">Transmembrane</keyword>
<comment type="caution">
    <text evidence="2">The sequence shown here is derived from an EMBL/GenBank/DDBJ whole genome shotgun (WGS) entry which is preliminary data.</text>
</comment>
<dbReference type="PROSITE" id="PS00409">
    <property type="entry name" value="PROKAR_NTER_METHYL"/>
    <property type="match status" value="1"/>
</dbReference>
<proteinExistence type="predicted"/>
<keyword evidence="1" id="KW-0472">Membrane</keyword>
<protein>
    <recommendedName>
        <fullName evidence="4">Prepilin-type N-terminal cleavage/methylation domain-containing protein</fullName>
    </recommendedName>
</protein>
<dbReference type="STRING" id="1798481.A2678_03110"/>
<keyword evidence="1" id="KW-1133">Transmembrane helix</keyword>
<dbReference type="Pfam" id="PF07963">
    <property type="entry name" value="N_methyl"/>
    <property type="match status" value="1"/>
</dbReference>
<dbReference type="AlphaFoldDB" id="A0A1F6CHD6"/>
<evidence type="ECO:0000313" key="3">
    <source>
        <dbReference type="Proteomes" id="UP000178815"/>
    </source>
</evidence>
<dbReference type="EMBL" id="MFKU01000014">
    <property type="protein sequence ID" value="OGG48400.1"/>
    <property type="molecule type" value="Genomic_DNA"/>
</dbReference>
<sequence length="128" mass="13682">MIRTFKERGFTLIEILVALFILSLTVVFATLIIGSIKIVGDAKYENVAFRIANNKLDELRAGGYDALSAGGPFVDDELANLPQGSASTSITILNEQTKQVMSGVSWRGADGITRVASLTTLVTEFGGL</sequence>
<evidence type="ECO:0000313" key="2">
    <source>
        <dbReference type="EMBL" id="OGG48400.1"/>
    </source>
</evidence>